<feature type="region of interest" description="Disordered" evidence="8">
    <location>
        <begin position="706"/>
        <end position="746"/>
    </location>
</feature>
<reference evidence="11 12" key="1">
    <citation type="journal article" date="2020" name="Nat. Commun.">
        <title>Genome of Tripterygium wilfordii and identification of cytochrome P450 involved in triptolide biosynthesis.</title>
        <authorList>
            <person name="Tu L."/>
            <person name="Su P."/>
            <person name="Zhang Z."/>
            <person name="Gao L."/>
            <person name="Wang J."/>
            <person name="Hu T."/>
            <person name="Zhou J."/>
            <person name="Zhang Y."/>
            <person name="Zhao Y."/>
            <person name="Liu Y."/>
            <person name="Song Y."/>
            <person name="Tong Y."/>
            <person name="Lu Y."/>
            <person name="Yang J."/>
            <person name="Xu C."/>
            <person name="Jia M."/>
            <person name="Peters R.J."/>
            <person name="Huang L."/>
            <person name="Gao W."/>
        </authorList>
    </citation>
    <scope>NUCLEOTIDE SEQUENCE [LARGE SCALE GENOMIC DNA]</scope>
    <source>
        <strain evidence="12">cv. XIE 37</strain>
        <tissue evidence="11">Leaf</tissue>
    </source>
</reference>
<keyword evidence="5" id="KW-0378">Hydrolase</keyword>
<comment type="similarity">
    <text evidence="1">Belongs to the glycerophosphoryl diester phosphodiesterase family.</text>
</comment>
<feature type="domain" description="GP-PDE" evidence="10">
    <location>
        <begin position="368"/>
        <end position="669"/>
    </location>
</feature>
<dbReference type="Gene3D" id="3.20.20.190">
    <property type="entry name" value="Phosphatidylinositol (PI) phosphodiesterase"/>
    <property type="match status" value="2"/>
</dbReference>
<dbReference type="EC" id="3.1.4.46" evidence="2"/>
<dbReference type="FunCoup" id="A0A7J7C2Q9">
    <property type="interactions" value="3207"/>
</dbReference>
<keyword evidence="3 9" id="KW-0732">Signal</keyword>
<dbReference type="Proteomes" id="UP000593562">
    <property type="component" value="Unassembled WGS sequence"/>
</dbReference>
<dbReference type="InterPro" id="IPR030395">
    <property type="entry name" value="GP_PDE_dom"/>
</dbReference>
<dbReference type="EMBL" id="JAAARO010000021">
    <property type="protein sequence ID" value="KAF5728439.1"/>
    <property type="molecule type" value="Genomic_DNA"/>
</dbReference>
<dbReference type="InParanoid" id="A0A7J7C2Q9"/>
<evidence type="ECO:0000256" key="6">
    <source>
        <dbReference type="ARBA" id="ARBA00023180"/>
    </source>
</evidence>
<comment type="caution">
    <text evidence="11">The sequence shown here is derived from an EMBL/GenBank/DDBJ whole genome shotgun (WGS) entry which is preliminary data.</text>
</comment>
<organism evidence="11 12">
    <name type="scientific">Tripterygium wilfordii</name>
    <name type="common">Thunder God vine</name>
    <dbReference type="NCBI Taxonomy" id="458696"/>
    <lineage>
        <taxon>Eukaryota</taxon>
        <taxon>Viridiplantae</taxon>
        <taxon>Streptophyta</taxon>
        <taxon>Embryophyta</taxon>
        <taxon>Tracheophyta</taxon>
        <taxon>Spermatophyta</taxon>
        <taxon>Magnoliopsida</taxon>
        <taxon>eudicotyledons</taxon>
        <taxon>Gunneridae</taxon>
        <taxon>Pentapetalae</taxon>
        <taxon>rosids</taxon>
        <taxon>fabids</taxon>
        <taxon>Celastrales</taxon>
        <taxon>Celastraceae</taxon>
        <taxon>Tripterygium</taxon>
    </lineage>
</organism>
<accession>A0A7J7C2Q9</accession>
<protein>
    <recommendedName>
        <fullName evidence="2">glycerophosphodiester phosphodiesterase</fullName>
        <ecNumber evidence="2">3.1.4.46</ecNumber>
    </recommendedName>
</protein>
<keyword evidence="6" id="KW-0325">Glycoprotein</keyword>
<dbReference type="SUPFAM" id="SSF51695">
    <property type="entry name" value="PLC-like phosphodiesterases"/>
    <property type="match status" value="2"/>
</dbReference>
<evidence type="ECO:0000313" key="12">
    <source>
        <dbReference type="Proteomes" id="UP000593562"/>
    </source>
</evidence>
<keyword evidence="12" id="KW-1185">Reference proteome</keyword>
<evidence type="ECO:0000256" key="1">
    <source>
        <dbReference type="ARBA" id="ARBA00007277"/>
    </source>
</evidence>
<gene>
    <name evidence="11" type="ORF">HS088_TW21G00586</name>
</gene>
<feature type="domain" description="GP-PDE" evidence="10">
    <location>
        <begin position="52"/>
        <end position="352"/>
    </location>
</feature>
<sequence>MSCCRQSPAMCRPLAFSSLLAVLALQTVAVALVAAQGSSGGSPWQTLSGNPPLVIARGGFSGLFPDSSFNAYGLTMLTSVPDVVLWCDVQLTKDGVGICAPNVNIKNSTGIEQVFKDQAKSYLVNGVPTQGYFSVDYTMNDLANVSLIQGIFSRSDKFDGNRFPILTVEDVAGQMKPQGFWLNIQHDAFFTQHNLSMRSYVLSVSRRVVVNYISSPEVGFLRSIASRFNPRITKLVFRFLGPNEVEPSTNQTYDTLLNNLTFIKTFSSGILIPKYYIWPVDASLYIQPYTPVVLNAHKEGLEVFASDFANDLTLSYNYSYDPASEYLSYIDNGDFSVDGVLSDFPITPSVARDCFSHQGKNASEQVNLLVISKNGASGDYPGCTDLAYQKAVSDGVDVIDCPVQMSKDGIPFCLGSINLGDATNVLQSNFTTLSSTIPEIQPGSGIFSFSLSWSQIQSLSPIISNPHKNYSLFRNPKFRDAGKFLTLSDFLALAKNSNSLSGILISIENAAYLIEKHDLRVTDAVLDTLSKSGYANETSIKVMIQSTSSSVLKNLTEKSDYELVYKVDENIRDATDATVEDIKKFANSVVVGKTSVFPESRSFIIGQTNTVEKLQSFKLPVYVETFQNEFVSQAWDFYSDATVEINSYVEGAGINGVITEFPLTSARYKRNRCLGSKTLPNYMSPVEPGGLMQVIALASMPPAEAPNPVLTEKDVTEPPLPSYEAPTSSLGGGGPVAPTPPNRQPKTTTCLFSSNFALLLSTLLLFLKL</sequence>
<evidence type="ECO:0000256" key="3">
    <source>
        <dbReference type="ARBA" id="ARBA00022729"/>
    </source>
</evidence>
<evidence type="ECO:0000256" key="4">
    <source>
        <dbReference type="ARBA" id="ARBA00022798"/>
    </source>
</evidence>
<dbReference type="CDD" id="cd08603">
    <property type="entry name" value="GDPD_SHV3_repeat_1"/>
    <property type="match status" value="1"/>
</dbReference>
<dbReference type="FunFam" id="3.20.20.190:FF:000013">
    <property type="entry name" value="Glycerophosphodiester phosphodiesterase GDPDL3"/>
    <property type="match status" value="1"/>
</dbReference>
<dbReference type="FunFam" id="3.20.20.190:FF:000011">
    <property type="entry name" value="Glycerophosphodiester phosphodiesterase GDPDL3"/>
    <property type="match status" value="1"/>
</dbReference>
<dbReference type="PANTHER" id="PTHR43620:SF7">
    <property type="entry name" value="GLYCEROPHOSPHODIESTER PHOSPHODIESTERASE GDPD5-RELATED"/>
    <property type="match status" value="1"/>
</dbReference>
<feature type="chain" id="PRO_5029718181" description="glycerophosphodiester phosphodiesterase" evidence="9">
    <location>
        <begin position="36"/>
        <end position="769"/>
    </location>
</feature>
<evidence type="ECO:0000256" key="5">
    <source>
        <dbReference type="ARBA" id="ARBA00022801"/>
    </source>
</evidence>
<dbReference type="OrthoDB" id="1058301at2759"/>
<dbReference type="AlphaFoldDB" id="A0A7J7C2Q9"/>
<comment type="catalytic activity">
    <reaction evidence="7">
        <text>a sn-glycero-3-phosphodiester + H2O = an alcohol + sn-glycerol 3-phosphate + H(+)</text>
        <dbReference type="Rhea" id="RHEA:12969"/>
        <dbReference type="ChEBI" id="CHEBI:15377"/>
        <dbReference type="ChEBI" id="CHEBI:15378"/>
        <dbReference type="ChEBI" id="CHEBI:30879"/>
        <dbReference type="ChEBI" id="CHEBI:57597"/>
        <dbReference type="ChEBI" id="CHEBI:83408"/>
        <dbReference type="EC" id="3.1.4.46"/>
    </reaction>
</comment>
<dbReference type="GO" id="GO:0006629">
    <property type="term" value="P:lipid metabolic process"/>
    <property type="evidence" value="ECO:0007669"/>
    <property type="project" value="InterPro"/>
</dbReference>
<evidence type="ECO:0000313" key="11">
    <source>
        <dbReference type="EMBL" id="KAF5728439.1"/>
    </source>
</evidence>
<dbReference type="PROSITE" id="PS51704">
    <property type="entry name" value="GP_PDE"/>
    <property type="match status" value="2"/>
</dbReference>
<feature type="signal peptide" evidence="9">
    <location>
        <begin position="1"/>
        <end position="35"/>
    </location>
</feature>
<evidence type="ECO:0000256" key="8">
    <source>
        <dbReference type="SAM" id="MobiDB-lite"/>
    </source>
</evidence>
<dbReference type="InterPro" id="IPR017946">
    <property type="entry name" value="PLC-like_Pdiesterase_TIM-brl"/>
</dbReference>
<keyword evidence="4" id="KW-0319">Glycerol metabolism</keyword>
<dbReference type="GO" id="GO:0008889">
    <property type="term" value="F:glycerophosphodiester phosphodiesterase activity"/>
    <property type="evidence" value="ECO:0007669"/>
    <property type="project" value="UniProtKB-EC"/>
</dbReference>
<dbReference type="CDD" id="cd08604">
    <property type="entry name" value="GDPD_SHV3_repeat_2"/>
    <property type="match status" value="1"/>
</dbReference>
<evidence type="ECO:0000256" key="7">
    <source>
        <dbReference type="ARBA" id="ARBA00047512"/>
    </source>
</evidence>
<evidence type="ECO:0000256" key="2">
    <source>
        <dbReference type="ARBA" id="ARBA00012247"/>
    </source>
</evidence>
<dbReference type="PANTHER" id="PTHR43620">
    <property type="entry name" value="GLYCEROPHOSPHORYL DIESTER PHOSPHODIESTERASE"/>
    <property type="match status" value="1"/>
</dbReference>
<name>A0A7J7C2Q9_TRIWF</name>
<dbReference type="GO" id="GO:0006071">
    <property type="term" value="P:glycerol metabolic process"/>
    <property type="evidence" value="ECO:0007669"/>
    <property type="project" value="UniProtKB-KW"/>
</dbReference>
<evidence type="ECO:0000256" key="9">
    <source>
        <dbReference type="SAM" id="SignalP"/>
    </source>
</evidence>
<proteinExistence type="inferred from homology"/>
<evidence type="ECO:0000259" key="10">
    <source>
        <dbReference type="PROSITE" id="PS51704"/>
    </source>
</evidence>
<dbReference type="Pfam" id="PF03009">
    <property type="entry name" value="GDPD"/>
    <property type="match status" value="1"/>
</dbReference>